<gene>
    <name evidence="1" type="ORF">DPMN_114024</name>
</gene>
<comment type="caution">
    <text evidence="1">The sequence shown here is derived from an EMBL/GenBank/DDBJ whole genome shotgun (WGS) entry which is preliminary data.</text>
</comment>
<accession>A0A9D4KJD9</accession>
<dbReference type="AlphaFoldDB" id="A0A9D4KJD9"/>
<sequence length="54" mass="6442">VGRHFTPRLRDSRVWRYTAQPRTLTKNSILSKKKTTKVPLYCLLRRCNCFEQSS</sequence>
<feature type="non-terminal residue" evidence="1">
    <location>
        <position position="54"/>
    </location>
</feature>
<reference evidence="1" key="1">
    <citation type="journal article" date="2019" name="bioRxiv">
        <title>The Genome of the Zebra Mussel, Dreissena polymorpha: A Resource for Invasive Species Research.</title>
        <authorList>
            <person name="McCartney M.A."/>
            <person name="Auch B."/>
            <person name="Kono T."/>
            <person name="Mallez S."/>
            <person name="Zhang Y."/>
            <person name="Obille A."/>
            <person name="Becker A."/>
            <person name="Abrahante J.E."/>
            <person name="Garbe J."/>
            <person name="Badalamenti J.P."/>
            <person name="Herman A."/>
            <person name="Mangelson H."/>
            <person name="Liachko I."/>
            <person name="Sullivan S."/>
            <person name="Sone E.D."/>
            <person name="Koren S."/>
            <person name="Silverstein K.A.T."/>
            <person name="Beckman K.B."/>
            <person name="Gohl D.M."/>
        </authorList>
    </citation>
    <scope>NUCLEOTIDE SEQUENCE</scope>
    <source>
        <strain evidence="1">Duluth1</strain>
        <tissue evidence="1">Whole animal</tissue>
    </source>
</reference>
<evidence type="ECO:0000313" key="2">
    <source>
        <dbReference type="Proteomes" id="UP000828390"/>
    </source>
</evidence>
<protein>
    <submittedName>
        <fullName evidence="1">Uncharacterized protein</fullName>
    </submittedName>
</protein>
<evidence type="ECO:0000313" key="1">
    <source>
        <dbReference type="EMBL" id="KAH3840574.1"/>
    </source>
</evidence>
<dbReference type="Proteomes" id="UP000828390">
    <property type="component" value="Unassembled WGS sequence"/>
</dbReference>
<name>A0A9D4KJD9_DREPO</name>
<organism evidence="1 2">
    <name type="scientific">Dreissena polymorpha</name>
    <name type="common">Zebra mussel</name>
    <name type="synonym">Mytilus polymorpha</name>
    <dbReference type="NCBI Taxonomy" id="45954"/>
    <lineage>
        <taxon>Eukaryota</taxon>
        <taxon>Metazoa</taxon>
        <taxon>Spiralia</taxon>
        <taxon>Lophotrochozoa</taxon>
        <taxon>Mollusca</taxon>
        <taxon>Bivalvia</taxon>
        <taxon>Autobranchia</taxon>
        <taxon>Heteroconchia</taxon>
        <taxon>Euheterodonta</taxon>
        <taxon>Imparidentia</taxon>
        <taxon>Neoheterodontei</taxon>
        <taxon>Myida</taxon>
        <taxon>Dreissenoidea</taxon>
        <taxon>Dreissenidae</taxon>
        <taxon>Dreissena</taxon>
    </lineage>
</organism>
<proteinExistence type="predicted"/>
<dbReference type="EMBL" id="JAIWYP010000004">
    <property type="protein sequence ID" value="KAH3840574.1"/>
    <property type="molecule type" value="Genomic_DNA"/>
</dbReference>
<keyword evidence="2" id="KW-1185">Reference proteome</keyword>
<reference evidence="1" key="2">
    <citation type="submission" date="2020-11" db="EMBL/GenBank/DDBJ databases">
        <authorList>
            <person name="McCartney M.A."/>
            <person name="Auch B."/>
            <person name="Kono T."/>
            <person name="Mallez S."/>
            <person name="Becker A."/>
            <person name="Gohl D.M."/>
            <person name="Silverstein K.A.T."/>
            <person name="Koren S."/>
            <person name="Bechman K.B."/>
            <person name="Herman A."/>
            <person name="Abrahante J.E."/>
            <person name="Garbe J."/>
        </authorList>
    </citation>
    <scope>NUCLEOTIDE SEQUENCE</scope>
    <source>
        <strain evidence="1">Duluth1</strain>
        <tissue evidence="1">Whole animal</tissue>
    </source>
</reference>